<dbReference type="RefSeq" id="WP_129017045.1">
    <property type="nucleotide sequence ID" value="NZ_SDDZ01000004.1"/>
</dbReference>
<gene>
    <name evidence="1" type="ORF">ESZ48_09035</name>
</gene>
<keyword evidence="2" id="KW-1185">Reference proteome</keyword>
<sequence length="169" mass="18602">MKTSLRLLFLTVSFVILVSISKDDVKNPVIGGWQLTTWTVGIPIDLKASKHVTTNLLDQTSCTVNETLSFDKDGIVISEDSFSPKITIRLKDGSSDVYIVEEVCAEGVIGFATDYSQETNGEVQFNGTIGIVSNNRLTVVYKEAIKIYNEALTEVIESKDLTLVYTKKG</sequence>
<evidence type="ECO:0008006" key="3">
    <source>
        <dbReference type="Google" id="ProtNLM"/>
    </source>
</evidence>
<comment type="caution">
    <text evidence="1">The sequence shown here is derived from an EMBL/GenBank/DDBJ whole genome shotgun (WGS) entry which is preliminary data.</text>
</comment>
<dbReference type="OrthoDB" id="1448196at2"/>
<accession>A0A4V1LMY5</accession>
<organism evidence="1 2">
    <name type="scientific">Gelidibacter gilvus</name>
    <dbReference type="NCBI Taxonomy" id="59602"/>
    <lineage>
        <taxon>Bacteria</taxon>
        <taxon>Pseudomonadati</taxon>
        <taxon>Bacteroidota</taxon>
        <taxon>Flavobacteriia</taxon>
        <taxon>Flavobacteriales</taxon>
        <taxon>Flavobacteriaceae</taxon>
        <taxon>Gelidibacter</taxon>
    </lineage>
</organism>
<evidence type="ECO:0000313" key="1">
    <source>
        <dbReference type="EMBL" id="RXJ50122.1"/>
    </source>
</evidence>
<name>A0A4V1LMY5_9FLAO</name>
<protein>
    <recommendedName>
        <fullName evidence="3">Lipocalin-like domain-containing protein</fullName>
    </recommendedName>
</protein>
<dbReference type="AlphaFoldDB" id="A0A4V1LMY5"/>
<dbReference type="EMBL" id="SDDZ01000004">
    <property type="protein sequence ID" value="RXJ50122.1"/>
    <property type="molecule type" value="Genomic_DNA"/>
</dbReference>
<reference evidence="1 2" key="1">
    <citation type="submission" date="2019-01" db="EMBL/GenBank/DDBJ databases">
        <title>Genome sequence of the Antarctic species Gelidibacter gilvus ACAM 158(T).</title>
        <authorList>
            <person name="Bowman J.P."/>
        </authorList>
    </citation>
    <scope>NUCLEOTIDE SEQUENCE [LARGE SCALE GENOMIC DNA]</scope>
    <source>
        <strain evidence="1 2">IC158</strain>
    </source>
</reference>
<dbReference type="Proteomes" id="UP000289792">
    <property type="component" value="Unassembled WGS sequence"/>
</dbReference>
<proteinExistence type="predicted"/>
<evidence type="ECO:0000313" key="2">
    <source>
        <dbReference type="Proteomes" id="UP000289792"/>
    </source>
</evidence>